<keyword evidence="2" id="KW-1185">Reference proteome</keyword>
<name>A0A9P4P9F4_9PLEO</name>
<proteinExistence type="predicted"/>
<dbReference type="AlphaFoldDB" id="A0A9P4P9F4"/>
<reference evidence="1" key="1">
    <citation type="journal article" date="2020" name="Stud. Mycol.">
        <title>101 Dothideomycetes genomes: a test case for predicting lifestyles and emergence of pathogens.</title>
        <authorList>
            <person name="Haridas S."/>
            <person name="Albert R."/>
            <person name="Binder M."/>
            <person name="Bloem J."/>
            <person name="Labutti K."/>
            <person name="Salamov A."/>
            <person name="Andreopoulos B."/>
            <person name="Baker S."/>
            <person name="Barry K."/>
            <person name="Bills G."/>
            <person name="Bluhm B."/>
            <person name="Cannon C."/>
            <person name="Castanera R."/>
            <person name="Culley D."/>
            <person name="Daum C."/>
            <person name="Ezra D."/>
            <person name="Gonzalez J."/>
            <person name="Henrissat B."/>
            <person name="Kuo A."/>
            <person name="Liang C."/>
            <person name="Lipzen A."/>
            <person name="Lutzoni F."/>
            <person name="Magnuson J."/>
            <person name="Mondo S."/>
            <person name="Nolan M."/>
            <person name="Ohm R."/>
            <person name="Pangilinan J."/>
            <person name="Park H.-J."/>
            <person name="Ramirez L."/>
            <person name="Alfaro M."/>
            <person name="Sun H."/>
            <person name="Tritt A."/>
            <person name="Yoshinaga Y."/>
            <person name="Zwiers L.-H."/>
            <person name="Turgeon B."/>
            <person name="Goodwin S."/>
            <person name="Spatafora J."/>
            <person name="Crous P."/>
            <person name="Grigoriev I."/>
        </authorList>
    </citation>
    <scope>NUCLEOTIDE SEQUENCE</scope>
    <source>
        <strain evidence="1">CBS 690.94</strain>
    </source>
</reference>
<dbReference type="Proteomes" id="UP000799764">
    <property type="component" value="Unassembled WGS sequence"/>
</dbReference>
<gene>
    <name evidence="1" type="ORF">P171DRAFT_489504</name>
</gene>
<protein>
    <submittedName>
        <fullName evidence="1">Uncharacterized protein</fullName>
    </submittedName>
</protein>
<accession>A0A9P4P9F4</accession>
<evidence type="ECO:0000313" key="2">
    <source>
        <dbReference type="Proteomes" id="UP000799764"/>
    </source>
</evidence>
<sequence length="99" mass="10633">MTVQFGGFVAIVHLETADAYHHEHAERDSDAPMSASEQACCVTLIGSTAGGTFSSPLRPRANKLEQLLPHAPFEFLGERDTFDLHKAAANAPLARSTPT</sequence>
<dbReference type="EMBL" id="MU001508">
    <property type="protein sequence ID" value="KAF2439692.1"/>
    <property type="molecule type" value="Genomic_DNA"/>
</dbReference>
<evidence type="ECO:0000313" key="1">
    <source>
        <dbReference type="EMBL" id="KAF2439692.1"/>
    </source>
</evidence>
<dbReference type="OrthoDB" id="10487354at2759"/>
<comment type="caution">
    <text evidence="1">The sequence shown here is derived from an EMBL/GenBank/DDBJ whole genome shotgun (WGS) entry which is preliminary data.</text>
</comment>
<organism evidence="1 2">
    <name type="scientific">Karstenula rhodostoma CBS 690.94</name>
    <dbReference type="NCBI Taxonomy" id="1392251"/>
    <lineage>
        <taxon>Eukaryota</taxon>
        <taxon>Fungi</taxon>
        <taxon>Dikarya</taxon>
        <taxon>Ascomycota</taxon>
        <taxon>Pezizomycotina</taxon>
        <taxon>Dothideomycetes</taxon>
        <taxon>Pleosporomycetidae</taxon>
        <taxon>Pleosporales</taxon>
        <taxon>Massarineae</taxon>
        <taxon>Didymosphaeriaceae</taxon>
        <taxon>Karstenula</taxon>
    </lineage>
</organism>